<feature type="region of interest" description="Disordered" evidence="1">
    <location>
        <begin position="412"/>
        <end position="437"/>
    </location>
</feature>
<dbReference type="PANTHER" id="PTHR48228:SF7">
    <property type="entry name" value="FATTY ACYL-COA TRANSFERASE RV3272-RELATED"/>
    <property type="match status" value="1"/>
</dbReference>
<dbReference type="Proteomes" id="UP000604475">
    <property type="component" value="Unassembled WGS sequence"/>
</dbReference>
<dbReference type="Pfam" id="PF02515">
    <property type="entry name" value="CoA_transf_3"/>
    <property type="match status" value="2"/>
</dbReference>
<dbReference type="EMBL" id="JAEACQ010000279">
    <property type="protein sequence ID" value="MBL7631637.1"/>
    <property type="molecule type" value="Genomic_DNA"/>
</dbReference>
<protein>
    <submittedName>
        <fullName evidence="2">CoA transferase</fullName>
    </submittedName>
</protein>
<dbReference type="InterPro" id="IPR044855">
    <property type="entry name" value="CoA-Trfase_III_dom3_sf"/>
</dbReference>
<name>A0A937URR0_9ACTN</name>
<accession>A0A937URR0</accession>
<dbReference type="AlphaFoldDB" id="A0A937URR0"/>
<dbReference type="Gene3D" id="3.40.50.10540">
    <property type="entry name" value="Crotonobetainyl-coa:carnitine coa-transferase, domain 1"/>
    <property type="match status" value="2"/>
</dbReference>
<organism evidence="2 3">
    <name type="scientific">Frankia nepalensis</name>
    <dbReference type="NCBI Taxonomy" id="1836974"/>
    <lineage>
        <taxon>Bacteria</taxon>
        <taxon>Bacillati</taxon>
        <taxon>Actinomycetota</taxon>
        <taxon>Actinomycetes</taxon>
        <taxon>Frankiales</taxon>
        <taxon>Frankiaceae</taxon>
        <taxon>Frankia</taxon>
    </lineage>
</organism>
<proteinExistence type="predicted"/>
<keyword evidence="2" id="KW-0808">Transferase</keyword>
<evidence type="ECO:0000313" key="2">
    <source>
        <dbReference type="EMBL" id="MBL7631637.1"/>
    </source>
</evidence>
<gene>
    <name evidence="2" type="ORF">I7412_31665</name>
</gene>
<dbReference type="PANTHER" id="PTHR48228">
    <property type="entry name" value="SUCCINYL-COA--D-CITRAMALATE COA-TRANSFERASE"/>
    <property type="match status" value="1"/>
</dbReference>
<reference evidence="2" key="1">
    <citation type="submission" date="2020-12" db="EMBL/GenBank/DDBJ databases">
        <title>Genomic characterization of non-nitrogen-fixing Frankia strains.</title>
        <authorList>
            <person name="Carlos-Shanley C."/>
            <person name="Guerra T."/>
            <person name="Hahn D."/>
        </authorList>
    </citation>
    <scope>NUCLEOTIDE SEQUENCE</scope>
    <source>
        <strain evidence="2">CN6</strain>
    </source>
</reference>
<dbReference type="SUPFAM" id="SSF89796">
    <property type="entry name" value="CoA-transferase family III (CaiB/BaiF)"/>
    <property type="match status" value="2"/>
</dbReference>
<evidence type="ECO:0000313" key="3">
    <source>
        <dbReference type="Proteomes" id="UP000604475"/>
    </source>
</evidence>
<dbReference type="InterPro" id="IPR003673">
    <property type="entry name" value="CoA-Trfase_fam_III"/>
</dbReference>
<dbReference type="InterPro" id="IPR050509">
    <property type="entry name" value="CoA-transferase_III"/>
</dbReference>
<evidence type="ECO:0000256" key="1">
    <source>
        <dbReference type="SAM" id="MobiDB-lite"/>
    </source>
</evidence>
<dbReference type="GO" id="GO:0016740">
    <property type="term" value="F:transferase activity"/>
    <property type="evidence" value="ECO:0007669"/>
    <property type="project" value="UniProtKB-KW"/>
</dbReference>
<feature type="region of interest" description="Disordered" evidence="1">
    <location>
        <begin position="1"/>
        <end position="23"/>
    </location>
</feature>
<dbReference type="RefSeq" id="WP_203000392.1">
    <property type="nucleotide sequence ID" value="NZ_JADWYU010000191.1"/>
</dbReference>
<dbReference type="Gene3D" id="3.30.1540.10">
    <property type="entry name" value="formyl-coa transferase, domain 3"/>
    <property type="match status" value="2"/>
</dbReference>
<comment type="caution">
    <text evidence="2">The sequence shown here is derived from an EMBL/GenBank/DDBJ whole genome shotgun (WGS) entry which is preliminary data.</text>
</comment>
<keyword evidence="3" id="KW-1185">Reference proteome</keyword>
<sequence length="842" mass="89547">MEPDLASTGRFTPGAQSAAAGGGPSARALDGIRVLDLTGGIAGPLGVLQLAEHGADVIKVEPPGGRPGRALPASVVYDRSRRSVTLDLKDPDGARRFRELLATADVLVEAFAAGTMTRLGLDHAALRDEFPRLVYCSVPAWPTGSRFAGRAGYDALVSARAGLHWEVPSWRPGPVFQHSPVASLGAAYLVPVAIMGAIVARERTGRGQRVEVSLLQGAMTLTTQNWNWTDTGQHGLPNTFPSIHQAGIYECANGEWIHAAMVTGGKPTRTEGEILGIEDVAPAVLFTMPPAQRAAHEAKKAAAFATRDRAELIDELHAAGRNAEPIWPPHERFGHPQLQATGSVVEVVDPEAGPTTQIGPVVFLEKTPAAVAGPRPVAGAHTDEVLGALGRDTPGEDAHGQDTVVRAALGRAELDQRDLGPDAGRTSWSAHGGGSPAGSGGPLAGLRVIDFGQFLAGPFGPMLLADLGAEVIKVESIHADGMRHQNVGPFLGCQRGKRDIALDLKTPEGLEIALRLVATADIVHHNMQKGIADRLGIGYEHCKAARPDILYCNTYMYGPVGPYSHLGGLDPLGQAANGIEWEQGPVPAANPPLWYRYGHGDISAAIPSVLGLLVALFHRGRTGEGQSVWTSILHGSMLHTADSWVAADGTPSPRPALDREQLGLGALYRLYETRDGWLQLAAARPEHWTALCGALGRDDLAADPRFATAAARAESRAELTTLLAEAFRADAALAWRRRLDAAGVPAEISADTRNGETLLFDEDLVRLGLVTEYAHPIHGRVRQFGNLMTFDGTPTRQDRPVPLYGQHTREILTELGYDAATIDALHARRVVSSPPDDYPHPV</sequence>
<dbReference type="InterPro" id="IPR023606">
    <property type="entry name" value="CoA-Trfase_III_dom_1_sf"/>
</dbReference>